<gene>
    <name evidence="1" type="ORF">ACFPIJ_56870</name>
</gene>
<comment type="caution">
    <text evidence="1">The sequence shown here is derived from an EMBL/GenBank/DDBJ whole genome shotgun (WGS) entry which is preliminary data.</text>
</comment>
<dbReference type="EMBL" id="JBHSIU010000121">
    <property type="protein sequence ID" value="MFC5007271.1"/>
    <property type="molecule type" value="Genomic_DNA"/>
</dbReference>
<dbReference type="Proteomes" id="UP001595912">
    <property type="component" value="Unassembled WGS sequence"/>
</dbReference>
<dbReference type="Pfam" id="PF19450">
    <property type="entry name" value="DUF5988"/>
    <property type="match status" value="1"/>
</dbReference>
<organism evidence="1 2">
    <name type="scientific">Dactylosporangium cerinum</name>
    <dbReference type="NCBI Taxonomy" id="1434730"/>
    <lineage>
        <taxon>Bacteria</taxon>
        <taxon>Bacillati</taxon>
        <taxon>Actinomycetota</taxon>
        <taxon>Actinomycetes</taxon>
        <taxon>Micromonosporales</taxon>
        <taxon>Micromonosporaceae</taxon>
        <taxon>Dactylosporangium</taxon>
    </lineage>
</organism>
<keyword evidence="2" id="KW-1185">Reference proteome</keyword>
<reference evidence="2" key="1">
    <citation type="journal article" date="2019" name="Int. J. Syst. Evol. Microbiol.">
        <title>The Global Catalogue of Microorganisms (GCM) 10K type strain sequencing project: providing services to taxonomists for standard genome sequencing and annotation.</title>
        <authorList>
            <consortium name="The Broad Institute Genomics Platform"/>
            <consortium name="The Broad Institute Genome Sequencing Center for Infectious Disease"/>
            <person name="Wu L."/>
            <person name="Ma J."/>
        </authorList>
    </citation>
    <scope>NUCLEOTIDE SEQUENCE [LARGE SCALE GENOMIC DNA]</scope>
    <source>
        <strain evidence="2">CGMCC 4.7152</strain>
    </source>
</reference>
<accession>A0ABV9WEW5</accession>
<name>A0ABV9WEW5_9ACTN</name>
<dbReference type="RefSeq" id="WP_380127917.1">
    <property type="nucleotide sequence ID" value="NZ_JBHSIU010000121.1"/>
</dbReference>
<proteinExistence type="predicted"/>
<protein>
    <submittedName>
        <fullName evidence="1">DUF5988 family protein</fullName>
    </submittedName>
</protein>
<evidence type="ECO:0000313" key="1">
    <source>
        <dbReference type="EMBL" id="MFC5007271.1"/>
    </source>
</evidence>
<evidence type="ECO:0000313" key="2">
    <source>
        <dbReference type="Proteomes" id="UP001595912"/>
    </source>
</evidence>
<sequence>MTDNVLILLTGGPQDLTPDQRTLQLTGDPEKVKLEYCGGHEHFERTSERTTDGLAVFRWTTRTRIAE</sequence>
<dbReference type="InterPro" id="IPR046030">
    <property type="entry name" value="DUF5988"/>
</dbReference>